<evidence type="ECO:0000256" key="6">
    <source>
        <dbReference type="ARBA" id="ARBA00023209"/>
    </source>
</evidence>
<evidence type="ECO:0000256" key="1">
    <source>
        <dbReference type="ARBA" id="ARBA00001232"/>
    </source>
</evidence>
<comment type="subunit">
    <text evidence="9 10">Homodimer. Probably interacts with PlsY.</text>
</comment>
<organism evidence="11 12">
    <name type="scientific">Kosmotoga pacifica</name>
    <dbReference type="NCBI Taxonomy" id="1330330"/>
    <lineage>
        <taxon>Bacteria</taxon>
        <taxon>Thermotogati</taxon>
        <taxon>Thermotogota</taxon>
        <taxon>Thermotogae</taxon>
        <taxon>Kosmotogales</taxon>
        <taxon>Kosmotogaceae</taxon>
        <taxon>Kosmotoga</taxon>
    </lineage>
</organism>
<dbReference type="HAMAP" id="MF_00019">
    <property type="entry name" value="PlsX"/>
    <property type="match status" value="1"/>
</dbReference>
<evidence type="ECO:0000256" key="3">
    <source>
        <dbReference type="ARBA" id="ARBA00022516"/>
    </source>
</evidence>
<dbReference type="PIRSF" id="PIRSF002465">
    <property type="entry name" value="Phsphlp_syn_PlsX"/>
    <property type="match status" value="1"/>
</dbReference>
<dbReference type="Pfam" id="PF02504">
    <property type="entry name" value="FA_synthesis"/>
    <property type="match status" value="1"/>
</dbReference>
<keyword evidence="3 10" id="KW-0444">Lipid biosynthesis</keyword>
<evidence type="ECO:0000256" key="8">
    <source>
        <dbReference type="ARBA" id="ARBA00024069"/>
    </source>
</evidence>
<evidence type="ECO:0000256" key="4">
    <source>
        <dbReference type="ARBA" id="ARBA00022679"/>
    </source>
</evidence>
<keyword evidence="4 10" id="KW-0808">Transferase</keyword>
<dbReference type="UniPathway" id="UPA00085"/>
<comment type="similarity">
    <text evidence="10">Belongs to the PlsX family.</text>
</comment>
<evidence type="ECO:0000256" key="7">
    <source>
        <dbReference type="ARBA" id="ARBA00023264"/>
    </source>
</evidence>
<dbReference type="Gene3D" id="3.40.718.10">
    <property type="entry name" value="Isopropylmalate Dehydrogenase"/>
    <property type="match status" value="1"/>
</dbReference>
<name>A0A0G2ZC90_9BACT</name>
<keyword evidence="7 10" id="KW-1208">Phospholipid metabolism</keyword>
<comment type="catalytic activity">
    <reaction evidence="1 10">
        <text>a fatty acyl-[ACP] + phosphate = an acyl phosphate + holo-[ACP]</text>
        <dbReference type="Rhea" id="RHEA:42292"/>
        <dbReference type="Rhea" id="RHEA-COMP:9685"/>
        <dbReference type="Rhea" id="RHEA-COMP:14125"/>
        <dbReference type="ChEBI" id="CHEBI:43474"/>
        <dbReference type="ChEBI" id="CHEBI:59918"/>
        <dbReference type="ChEBI" id="CHEBI:64479"/>
        <dbReference type="ChEBI" id="CHEBI:138651"/>
        <dbReference type="EC" id="2.3.1.274"/>
    </reaction>
</comment>
<keyword evidence="6 10" id="KW-0594">Phospholipid biosynthesis</keyword>
<evidence type="ECO:0000256" key="5">
    <source>
        <dbReference type="ARBA" id="ARBA00023098"/>
    </source>
</evidence>
<gene>
    <name evidence="10" type="primary">plsX</name>
    <name evidence="11" type="ORF">IX53_04260</name>
</gene>
<comment type="pathway">
    <text evidence="10">Lipid metabolism; phospholipid metabolism.</text>
</comment>
<dbReference type="InterPro" id="IPR012281">
    <property type="entry name" value="Phospholipid_synth_PlsX-like"/>
</dbReference>
<dbReference type="GO" id="GO:0005737">
    <property type="term" value="C:cytoplasm"/>
    <property type="evidence" value="ECO:0007669"/>
    <property type="project" value="UniProtKB-SubCell"/>
</dbReference>
<keyword evidence="2 10" id="KW-0963">Cytoplasm</keyword>
<dbReference type="PATRIC" id="fig|1330330.3.peg.852"/>
<dbReference type="GO" id="GO:0006633">
    <property type="term" value="P:fatty acid biosynthetic process"/>
    <property type="evidence" value="ECO:0007669"/>
    <property type="project" value="UniProtKB-UniRule"/>
</dbReference>
<keyword evidence="12" id="KW-1185">Reference proteome</keyword>
<reference evidence="11 12" key="1">
    <citation type="submission" date="2015-04" db="EMBL/GenBank/DDBJ databases">
        <title>Complete Genome Sequence of Kosmotoga pacifica SLHLJ1.</title>
        <authorList>
            <person name="Jiang L.J."/>
            <person name="Shao Z.Z."/>
            <person name="Jebbar M."/>
        </authorList>
    </citation>
    <scope>NUCLEOTIDE SEQUENCE [LARGE SCALE GENOMIC DNA]</scope>
    <source>
        <strain evidence="11 12">SLHLJ1</strain>
    </source>
</reference>
<dbReference type="KEGG" id="kpf:IX53_04260"/>
<protein>
    <recommendedName>
        <fullName evidence="8 10">Phosphate acyltransferase</fullName>
        <ecNumber evidence="8 10">2.3.1.274</ecNumber>
    </recommendedName>
    <alternativeName>
        <fullName evidence="10">Acyl-ACP phosphotransacylase</fullName>
    </alternativeName>
    <alternativeName>
        <fullName evidence="10">Acyl-[acyl-carrier-protein]--phosphate acyltransferase</fullName>
    </alternativeName>
    <alternativeName>
        <fullName evidence="10">Phosphate-acyl-ACP acyltransferase</fullName>
    </alternativeName>
</protein>
<dbReference type="OrthoDB" id="9806408at2"/>
<evidence type="ECO:0000256" key="2">
    <source>
        <dbReference type="ARBA" id="ARBA00022490"/>
    </source>
</evidence>
<dbReference type="RefSeq" id="WP_047754288.1">
    <property type="nucleotide sequence ID" value="NZ_CAJUHA010000013.1"/>
</dbReference>
<dbReference type="STRING" id="1330330.IX53_04260"/>
<dbReference type="NCBIfam" id="TIGR00182">
    <property type="entry name" value="plsX"/>
    <property type="match status" value="1"/>
</dbReference>
<evidence type="ECO:0000313" key="12">
    <source>
        <dbReference type="Proteomes" id="UP000035159"/>
    </source>
</evidence>
<dbReference type="GO" id="GO:0043811">
    <property type="term" value="F:phosphate:acyl-[acyl carrier protein] acyltransferase activity"/>
    <property type="evidence" value="ECO:0007669"/>
    <property type="project" value="UniProtKB-UniRule"/>
</dbReference>
<dbReference type="EMBL" id="CP011232">
    <property type="protein sequence ID" value="AKI97154.1"/>
    <property type="molecule type" value="Genomic_DNA"/>
</dbReference>
<dbReference type="AlphaFoldDB" id="A0A0G2ZC90"/>
<keyword evidence="11" id="KW-0012">Acyltransferase</keyword>
<keyword evidence="5 10" id="KW-0443">Lipid metabolism</keyword>
<proteinExistence type="inferred from homology"/>
<comment type="function">
    <text evidence="10">Catalyzes the reversible formation of acyl-phosphate (acyl-PO(4)) from acyl-[acyl-carrier-protein] (acyl-ACP). This enzyme utilizes acyl-ACP as fatty acyl donor, but not acyl-CoA.</text>
</comment>
<evidence type="ECO:0000313" key="11">
    <source>
        <dbReference type="EMBL" id="AKI97154.1"/>
    </source>
</evidence>
<evidence type="ECO:0000256" key="10">
    <source>
        <dbReference type="HAMAP-Rule" id="MF_00019"/>
    </source>
</evidence>
<evidence type="ECO:0000256" key="9">
    <source>
        <dbReference type="ARBA" id="ARBA00046608"/>
    </source>
</evidence>
<sequence>MSGIKIALDVFGGDQAPDVNIDGAISILKEGKFDVELFLVGKEETIREMLGERGFHHEKLHIVDAPEVFGMAEKPSNVLRRKDTSLYRTAQLVKEGKVDAMVSAGNTGAVLAVALFVVGRIKGIERGAIATPIPSKRGFTVLLDCGANIEVRPEHLRDFGKMGYHYARILGKESPKVGLLNVGEEEEKGNKDTRAAFELLKEALGGDFYGNVEGRDILYGNVDVVVTDGFKGNVAMKAIEGAAKFIGDVLKAQIKASGFSGLLGGLLLRNAFKRLKKTLDPSEYGGAFVLGVKGVVTKAHGNSNALAIKNAIKVAYEGVKGGLVKKLQSEFGGD</sequence>
<dbReference type="PANTHER" id="PTHR30100">
    <property type="entry name" value="FATTY ACID/PHOSPHOLIPID SYNTHESIS PROTEIN PLSX"/>
    <property type="match status" value="1"/>
</dbReference>
<dbReference type="Proteomes" id="UP000035159">
    <property type="component" value="Chromosome"/>
</dbReference>
<dbReference type="GO" id="GO:0008654">
    <property type="term" value="P:phospholipid biosynthetic process"/>
    <property type="evidence" value="ECO:0007669"/>
    <property type="project" value="UniProtKB-KW"/>
</dbReference>
<accession>A0A0G2ZC90</accession>
<dbReference type="PANTHER" id="PTHR30100:SF1">
    <property type="entry name" value="PHOSPHATE ACYLTRANSFERASE"/>
    <property type="match status" value="1"/>
</dbReference>
<dbReference type="InterPro" id="IPR003664">
    <property type="entry name" value="FA_synthesis"/>
</dbReference>
<comment type="subcellular location">
    <subcellularLocation>
        <location evidence="10">Cytoplasm</location>
    </subcellularLocation>
    <text evidence="10">Associated with the membrane possibly through PlsY.</text>
</comment>
<dbReference type="SUPFAM" id="SSF53659">
    <property type="entry name" value="Isocitrate/Isopropylmalate dehydrogenase-like"/>
    <property type="match status" value="1"/>
</dbReference>
<dbReference type="EC" id="2.3.1.274" evidence="8 10"/>